<evidence type="ECO:0000256" key="10">
    <source>
        <dbReference type="SAM" id="Phobius"/>
    </source>
</evidence>
<sequence>MHDLPAAEALRKAAAAARRLARRCAREPRALDVLTALACLALMALDVPGLAAEDNSLNGAMATLVLAAGAATLLLRRSAPWAPFLIALVLLGWLHELTLAQFALYSLGRYRGRLAGAIGVVLYVTFAYVMFTLPGWPVHRGDTLSEFLSLVVPIGALAAGVGVAANRQDLVRALQAQRAETQALQAVQQERLRIARDVHDFVGRELTLLSVRSQVLARRASHGPCADGFDELSETARSAHRMLNEIIVQRGVDGAPTPGLEALPELAAASGRAGSPVELVVDGAAYRLSPLRQAAVHRVVQECLTNAAKHAPGAAVEVWVRVVGGRLRVTVRNALPAGAAASGPVGPAGSAPVSAGTGTAGMAERVRTVGGTFSAGPHAGAYVVEADLPTGTLT</sequence>
<keyword evidence="6" id="KW-0418">Kinase</keyword>
<dbReference type="CDD" id="cd16917">
    <property type="entry name" value="HATPase_UhpB-NarQ-NarX-like"/>
    <property type="match status" value="1"/>
</dbReference>
<feature type="transmembrane region" description="Helical" evidence="10">
    <location>
        <begin position="82"/>
        <end position="108"/>
    </location>
</feature>
<dbReference type="GO" id="GO:0005524">
    <property type="term" value="F:ATP binding"/>
    <property type="evidence" value="ECO:0007669"/>
    <property type="project" value="UniProtKB-KW"/>
</dbReference>
<keyword evidence="13" id="KW-1185">Reference proteome</keyword>
<dbReference type="GO" id="GO:0046983">
    <property type="term" value="F:protein dimerization activity"/>
    <property type="evidence" value="ECO:0007669"/>
    <property type="project" value="InterPro"/>
</dbReference>
<dbReference type="EMBL" id="AOPZ01000461">
    <property type="protein sequence ID" value="EPH39975.1"/>
    <property type="molecule type" value="Genomic_DNA"/>
</dbReference>
<dbReference type="SUPFAM" id="SSF55874">
    <property type="entry name" value="ATPase domain of HSP90 chaperone/DNA topoisomerase II/histidine kinase"/>
    <property type="match status" value="1"/>
</dbReference>
<feature type="domain" description="Signal transduction histidine kinase subgroup 3 dimerisation and phosphoacceptor" evidence="11">
    <location>
        <begin position="190"/>
        <end position="246"/>
    </location>
</feature>
<evidence type="ECO:0000256" key="6">
    <source>
        <dbReference type="ARBA" id="ARBA00022777"/>
    </source>
</evidence>
<feature type="transmembrane region" description="Helical" evidence="10">
    <location>
        <begin position="147"/>
        <end position="165"/>
    </location>
</feature>
<evidence type="ECO:0000256" key="3">
    <source>
        <dbReference type="ARBA" id="ARBA00022553"/>
    </source>
</evidence>
<evidence type="ECO:0000256" key="9">
    <source>
        <dbReference type="SAM" id="MobiDB-lite"/>
    </source>
</evidence>
<keyword evidence="4" id="KW-0808">Transferase</keyword>
<dbReference type="InterPro" id="IPR036890">
    <property type="entry name" value="HATPase_C_sf"/>
</dbReference>
<keyword evidence="10" id="KW-0812">Transmembrane</keyword>
<accession>S3ZNQ4</accession>
<feature type="transmembrane region" description="Helical" evidence="10">
    <location>
        <begin position="57"/>
        <end position="75"/>
    </location>
</feature>
<feature type="transmembrane region" description="Helical" evidence="10">
    <location>
        <begin position="30"/>
        <end position="51"/>
    </location>
</feature>
<evidence type="ECO:0000256" key="5">
    <source>
        <dbReference type="ARBA" id="ARBA00022741"/>
    </source>
</evidence>
<organism evidence="12 13">
    <name type="scientific">Streptomyces aurantiacus JA 4570</name>
    <dbReference type="NCBI Taxonomy" id="1286094"/>
    <lineage>
        <taxon>Bacteria</taxon>
        <taxon>Bacillati</taxon>
        <taxon>Actinomycetota</taxon>
        <taxon>Actinomycetes</taxon>
        <taxon>Kitasatosporales</taxon>
        <taxon>Streptomycetaceae</taxon>
        <taxon>Streptomyces</taxon>
        <taxon>Streptomyces aurantiacus group</taxon>
    </lineage>
</organism>
<evidence type="ECO:0000313" key="12">
    <source>
        <dbReference type="EMBL" id="EPH39975.1"/>
    </source>
</evidence>
<evidence type="ECO:0000256" key="2">
    <source>
        <dbReference type="ARBA" id="ARBA00012438"/>
    </source>
</evidence>
<dbReference type="Gene3D" id="1.20.5.1930">
    <property type="match status" value="1"/>
</dbReference>
<feature type="transmembrane region" description="Helical" evidence="10">
    <location>
        <begin position="114"/>
        <end position="135"/>
    </location>
</feature>
<dbReference type="Gene3D" id="3.30.565.10">
    <property type="entry name" value="Histidine kinase-like ATPase, C-terminal domain"/>
    <property type="match status" value="1"/>
</dbReference>
<reference evidence="12 13" key="1">
    <citation type="submission" date="2013-02" db="EMBL/GenBank/DDBJ databases">
        <title>Draft Genome Sequence of Streptomyces aurantiacus, Which Produces Setomimycin.</title>
        <authorList>
            <person name="Gruening B.A."/>
            <person name="Praeg A."/>
            <person name="Erxleben A."/>
            <person name="Guenther S."/>
            <person name="Mueller M."/>
        </authorList>
    </citation>
    <scope>NUCLEOTIDE SEQUENCE [LARGE SCALE GENOMIC DNA]</scope>
    <source>
        <strain evidence="12 13">JA 4570</strain>
    </source>
</reference>
<evidence type="ECO:0000256" key="1">
    <source>
        <dbReference type="ARBA" id="ARBA00000085"/>
    </source>
</evidence>
<protein>
    <recommendedName>
        <fullName evidence="2">histidine kinase</fullName>
        <ecNumber evidence="2">2.7.13.3</ecNumber>
    </recommendedName>
</protein>
<keyword evidence="10" id="KW-1133">Transmembrane helix</keyword>
<feature type="region of interest" description="Disordered" evidence="9">
    <location>
        <begin position="338"/>
        <end position="358"/>
    </location>
</feature>
<dbReference type="PATRIC" id="fig|1286094.4.peg.6885"/>
<dbReference type="InterPro" id="IPR011712">
    <property type="entry name" value="Sig_transdc_His_kin_sub3_dim/P"/>
</dbReference>
<dbReference type="AlphaFoldDB" id="S3ZNQ4"/>
<keyword evidence="3" id="KW-0597">Phosphoprotein</keyword>
<keyword evidence="10" id="KW-0472">Membrane</keyword>
<dbReference type="PANTHER" id="PTHR24421">
    <property type="entry name" value="NITRATE/NITRITE SENSOR PROTEIN NARX-RELATED"/>
    <property type="match status" value="1"/>
</dbReference>
<gene>
    <name evidence="12" type="ORF">STRAU_6963</name>
</gene>
<comment type="catalytic activity">
    <reaction evidence="1">
        <text>ATP + protein L-histidine = ADP + protein N-phospho-L-histidine.</text>
        <dbReference type="EC" id="2.7.13.3"/>
    </reaction>
</comment>
<comment type="caution">
    <text evidence="12">The sequence shown here is derived from an EMBL/GenBank/DDBJ whole genome shotgun (WGS) entry which is preliminary data.</text>
</comment>
<evidence type="ECO:0000256" key="7">
    <source>
        <dbReference type="ARBA" id="ARBA00022840"/>
    </source>
</evidence>
<keyword evidence="7" id="KW-0067">ATP-binding</keyword>
<name>S3ZNQ4_9ACTN</name>
<proteinExistence type="predicted"/>
<keyword evidence="5" id="KW-0547">Nucleotide-binding</keyword>
<evidence type="ECO:0000313" key="13">
    <source>
        <dbReference type="Proteomes" id="UP000014629"/>
    </source>
</evidence>
<dbReference type="InterPro" id="IPR050482">
    <property type="entry name" value="Sensor_HK_TwoCompSys"/>
</dbReference>
<dbReference type="GO" id="GO:0000155">
    <property type="term" value="F:phosphorelay sensor kinase activity"/>
    <property type="evidence" value="ECO:0007669"/>
    <property type="project" value="InterPro"/>
</dbReference>
<dbReference type="OrthoDB" id="227596at2"/>
<keyword evidence="8" id="KW-0902">Two-component regulatory system</keyword>
<dbReference type="GO" id="GO:0016020">
    <property type="term" value="C:membrane"/>
    <property type="evidence" value="ECO:0007669"/>
    <property type="project" value="InterPro"/>
</dbReference>
<dbReference type="RefSeq" id="WP_016645081.1">
    <property type="nucleotide sequence ID" value="NZ_AOPZ01000461.1"/>
</dbReference>
<dbReference type="EC" id="2.7.13.3" evidence="2"/>
<dbReference type="Proteomes" id="UP000014629">
    <property type="component" value="Unassembled WGS sequence"/>
</dbReference>
<evidence type="ECO:0000256" key="4">
    <source>
        <dbReference type="ARBA" id="ARBA00022679"/>
    </source>
</evidence>
<dbReference type="PANTHER" id="PTHR24421:SF10">
    <property type="entry name" value="NITRATE_NITRITE SENSOR PROTEIN NARQ"/>
    <property type="match status" value="1"/>
</dbReference>
<evidence type="ECO:0000256" key="8">
    <source>
        <dbReference type="ARBA" id="ARBA00023012"/>
    </source>
</evidence>
<dbReference type="Pfam" id="PF07730">
    <property type="entry name" value="HisKA_3"/>
    <property type="match status" value="1"/>
</dbReference>
<evidence type="ECO:0000259" key="11">
    <source>
        <dbReference type="Pfam" id="PF07730"/>
    </source>
</evidence>